<organism evidence="2 3">
    <name type="scientific">Glycomyces rhizosphaerae</name>
    <dbReference type="NCBI Taxonomy" id="2054422"/>
    <lineage>
        <taxon>Bacteria</taxon>
        <taxon>Bacillati</taxon>
        <taxon>Actinomycetota</taxon>
        <taxon>Actinomycetes</taxon>
        <taxon>Glycomycetales</taxon>
        <taxon>Glycomycetaceae</taxon>
        <taxon>Glycomyces</taxon>
    </lineage>
</organism>
<keyword evidence="1" id="KW-0812">Transmembrane</keyword>
<protein>
    <submittedName>
        <fullName evidence="2">DUF3515 family protein</fullName>
    </submittedName>
</protein>
<dbReference type="Pfam" id="PF12028">
    <property type="entry name" value="DUF3515"/>
    <property type="match status" value="1"/>
</dbReference>
<keyword evidence="3" id="KW-1185">Reference proteome</keyword>
<reference evidence="3" key="1">
    <citation type="journal article" date="2019" name="Int. J. Syst. Evol. Microbiol.">
        <title>The Global Catalogue of Microorganisms (GCM) 10K type strain sequencing project: providing services to taxonomists for standard genome sequencing and annotation.</title>
        <authorList>
            <consortium name="The Broad Institute Genomics Platform"/>
            <consortium name="The Broad Institute Genome Sequencing Center for Infectious Disease"/>
            <person name="Wu L."/>
            <person name="Ma J."/>
        </authorList>
    </citation>
    <scope>NUCLEOTIDE SEQUENCE [LARGE SCALE GENOMIC DNA]</scope>
    <source>
        <strain evidence="3">CGMCC 4.7396</strain>
    </source>
</reference>
<keyword evidence="1" id="KW-1133">Transmembrane helix</keyword>
<dbReference type="RefSeq" id="WP_387969893.1">
    <property type="nucleotide sequence ID" value="NZ_JBHRWO010000004.1"/>
</dbReference>
<comment type="caution">
    <text evidence="2">The sequence shown here is derived from an EMBL/GenBank/DDBJ whole genome shotgun (WGS) entry which is preliminary data.</text>
</comment>
<keyword evidence="1" id="KW-0472">Membrane</keyword>
<sequence>MGSEKKSRLPAIVATVVAVPVAVVAGIAVFNAIAPEADADPAREDLSPVSVTVPELSEDAAVVCLALTATAPDAAGGLHARPVEGGAGAAEAVMAYGDPATVATCGVEPVAVEDTALVYKLNGVCWYSDEAGLEWTTLDRQVPVGVSVPEANEQPVDVLNDLSTVIADKVPASAESPTGCA</sequence>
<accession>A0ABV7PRX1</accession>
<evidence type="ECO:0000313" key="3">
    <source>
        <dbReference type="Proteomes" id="UP001595712"/>
    </source>
</evidence>
<dbReference type="EMBL" id="JBHRWO010000004">
    <property type="protein sequence ID" value="MFC3491305.1"/>
    <property type="molecule type" value="Genomic_DNA"/>
</dbReference>
<evidence type="ECO:0000313" key="2">
    <source>
        <dbReference type="EMBL" id="MFC3491305.1"/>
    </source>
</evidence>
<proteinExistence type="predicted"/>
<evidence type="ECO:0000256" key="1">
    <source>
        <dbReference type="SAM" id="Phobius"/>
    </source>
</evidence>
<dbReference type="Proteomes" id="UP001595712">
    <property type="component" value="Unassembled WGS sequence"/>
</dbReference>
<name>A0ABV7PRX1_9ACTN</name>
<gene>
    <name evidence="2" type="ORF">ACFO8M_02235</name>
</gene>
<dbReference type="InterPro" id="IPR021903">
    <property type="entry name" value="DUF3515"/>
</dbReference>
<feature type="transmembrane region" description="Helical" evidence="1">
    <location>
        <begin position="12"/>
        <end position="34"/>
    </location>
</feature>